<accession>A0A3N4HWC6</accession>
<proteinExistence type="predicted"/>
<dbReference type="EMBL" id="ML119715">
    <property type="protein sequence ID" value="RPA78152.1"/>
    <property type="molecule type" value="Genomic_DNA"/>
</dbReference>
<evidence type="ECO:0000313" key="4">
    <source>
        <dbReference type="Proteomes" id="UP000275078"/>
    </source>
</evidence>
<keyword evidence="2" id="KW-0472">Membrane</keyword>
<keyword evidence="2" id="KW-1133">Transmembrane helix</keyword>
<name>A0A3N4HWC6_ASCIM</name>
<sequence>MRFGKVDGVVTGIEEARDMPVQEAPVVPCKGETAGLGKRSGAPRCGKSSKLEAKKHSPAPNCAVKFCPHSSAEECITSQQVDWIMKKLMAIYWQTFPWPGVALLLIIVAAWWRWI</sequence>
<keyword evidence="4" id="KW-1185">Reference proteome</keyword>
<evidence type="ECO:0000313" key="3">
    <source>
        <dbReference type="EMBL" id="RPA78152.1"/>
    </source>
</evidence>
<protein>
    <submittedName>
        <fullName evidence="3">Uncharacterized protein</fullName>
    </submittedName>
</protein>
<dbReference type="AlphaFoldDB" id="A0A3N4HWC6"/>
<evidence type="ECO:0000256" key="1">
    <source>
        <dbReference type="SAM" id="MobiDB-lite"/>
    </source>
</evidence>
<keyword evidence="2" id="KW-0812">Transmembrane</keyword>
<gene>
    <name evidence="3" type="ORF">BJ508DRAFT_329532</name>
</gene>
<feature type="region of interest" description="Disordered" evidence="1">
    <location>
        <begin position="33"/>
        <end position="54"/>
    </location>
</feature>
<dbReference type="Proteomes" id="UP000275078">
    <property type="component" value="Unassembled WGS sequence"/>
</dbReference>
<organism evidence="3 4">
    <name type="scientific">Ascobolus immersus RN42</name>
    <dbReference type="NCBI Taxonomy" id="1160509"/>
    <lineage>
        <taxon>Eukaryota</taxon>
        <taxon>Fungi</taxon>
        <taxon>Dikarya</taxon>
        <taxon>Ascomycota</taxon>
        <taxon>Pezizomycotina</taxon>
        <taxon>Pezizomycetes</taxon>
        <taxon>Pezizales</taxon>
        <taxon>Ascobolaceae</taxon>
        <taxon>Ascobolus</taxon>
    </lineage>
</organism>
<evidence type="ECO:0000256" key="2">
    <source>
        <dbReference type="SAM" id="Phobius"/>
    </source>
</evidence>
<feature type="transmembrane region" description="Helical" evidence="2">
    <location>
        <begin position="95"/>
        <end position="114"/>
    </location>
</feature>
<reference evidence="3 4" key="1">
    <citation type="journal article" date="2018" name="Nat. Ecol. Evol.">
        <title>Pezizomycetes genomes reveal the molecular basis of ectomycorrhizal truffle lifestyle.</title>
        <authorList>
            <person name="Murat C."/>
            <person name="Payen T."/>
            <person name="Noel B."/>
            <person name="Kuo A."/>
            <person name="Morin E."/>
            <person name="Chen J."/>
            <person name="Kohler A."/>
            <person name="Krizsan K."/>
            <person name="Balestrini R."/>
            <person name="Da Silva C."/>
            <person name="Montanini B."/>
            <person name="Hainaut M."/>
            <person name="Levati E."/>
            <person name="Barry K.W."/>
            <person name="Belfiori B."/>
            <person name="Cichocki N."/>
            <person name="Clum A."/>
            <person name="Dockter R.B."/>
            <person name="Fauchery L."/>
            <person name="Guy J."/>
            <person name="Iotti M."/>
            <person name="Le Tacon F."/>
            <person name="Lindquist E.A."/>
            <person name="Lipzen A."/>
            <person name="Malagnac F."/>
            <person name="Mello A."/>
            <person name="Molinier V."/>
            <person name="Miyauchi S."/>
            <person name="Poulain J."/>
            <person name="Riccioni C."/>
            <person name="Rubini A."/>
            <person name="Sitrit Y."/>
            <person name="Splivallo R."/>
            <person name="Traeger S."/>
            <person name="Wang M."/>
            <person name="Zifcakova L."/>
            <person name="Wipf D."/>
            <person name="Zambonelli A."/>
            <person name="Paolocci F."/>
            <person name="Nowrousian M."/>
            <person name="Ottonello S."/>
            <person name="Baldrian P."/>
            <person name="Spatafora J.W."/>
            <person name="Henrissat B."/>
            <person name="Nagy L.G."/>
            <person name="Aury J.M."/>
            <person name="Wincker P."/>
            <person name="Grigoriev I.V."/>
            <person name="Bonfante P."/>
            <person name="Martin F.M."/>
        </authorList>
    </citation>
    <scope>NUCLEOTIDE SEQUENCE [LARGE SCALE GENOMIC DNA]</scope>
    <source>
        <strain evidence="3 4">RN42</strain>
    </source>
</reference>